<dbReference type="PANTHER" id="PTHR13939">
    <property type="entry name" value="NICOTINAMIDE-NUCLEOTIDE AMIDOHYDROLASE PNCC"/>
    <property type="match status" value="1"/>
</dbReference>
<evidence type="ECO:0000259" key="2">
    <source>
        <dbReference type="SMART" id="SM00852"/>
    </source>
</evidence>
<dbReference type="InterPro" id="IPR041424">
    <property type="entry name" value="CinA_KH"/>
</dbReference>
<dbReference type="PANTHER" id="PTHR13939:SF0">
    <property type="entry name" value="NMN AMIDOHYDROLASE-LIKE PROTEIN YFAY"/>
    <property type="match status" value="1"/>
</dbReference>
<dbReference type="InterPro" id="IPR050101">
    <property type="entry name" value="CinA"/>
</dbReference>
<feature type="domain" description="MoaB/Mog" evidence="2">
    <location>
        <begin position="4"/>
        <end position="171"/>
    </location>
</feature>
<comment type="similarity">
    <text evidence="1">Belongs to the CinA family.</text>
</comment>
<dbReference type="OrthoDB" id="9801454at2"/>
<protein>
    <recommendedName>
        <fullName evidence="1">Putative competence-damage inducible protein</fullName>
    </recommendedName>
</protein>
<evidence type="ECO:0000313" key="3">
    <source>
        <dbReference type="EMBL" id="RED86471.1"/>
    </source>
</evidence>
<dbReference type="InterPro" id="IPR008135">
    <property type="entry name" value="Competence-induced_CinA"/>
</dbReference>
<proteinExistence type="inferred from homology"/>
<dbReference type="Gene3D" id="3.40.980.10">
    <property type="entry name" value="MoaB/Mog-like domain"/>
    <property type="match status" value="1"/>
</dbReference>
<dbReference type="InterPro" id="IPR036653">
    <property type="entry name" value="CinA-like_C"/>
</dbReference>
<dbReference type="Gene3D" id="3.30.70.2860">
    <property type="match status" value="1"/>
</dbReference>
<name>A0A3D9KIV9_9BACL</name>
<dbReference type="InterPro" id="IPR008136">
    <property type="entry name" value="CinA_C"/>
</dbReference>
<dbReference type="InterPro" id="IPR001453">
    <property type="entry name" value="MoaB/Mog_dom"/>
</dbReference>
<evidence type="ECO:0000313" key="4">
    <source>
        <dbReference type="Proteomes" id="UP000256977"/>
    </source>
</evidence>
<dbReference type="PIRSF" id="PIRSF006728">
    <property type="entry name" value="CinA"/>
    <property type="match status" value="1"/>
</dbReference>
<dbReference type="SUPFAM" id="SSF53218">
    <property type="entry name" value="Molybdenum cofactor biosynthesis proteins"/>
    <property type="match status" value="1"/>
</dbReference>
<dbReference type="Gene3D" id="3.90.950.20">
    <property type="entry name" value="CinA-like"/>
    <property type="match status" value="1"/>
</dbReference>
<dbReference type="Pfam" id="PF00994">
    <property type="entry name" value="MoCF_biosynth"/>
    <property type="match status" value="1"/>
</dbReference>
<sequence>MRAEIIAVGTELLLGQIVNTNAQYLSRGLAELGIDVYYQTVVGDNKRRLIEAIGIARGRADLLVFTGGLGPTQDDLTRDALAEYLGRGIELHEPTMDKIMKMFAGRGGAFIESNRRQALLVEGATPLRNDTGLAVGNALNADGTFYLLLPGPPREMKPMFDNDGSAWLREQLGPAYSLHSVMLKFAGIGESMLEDLLLDLIEAQQDPTIAPYAKEGEVAVRVSTKAASIEEAALKLEPTLVKIRDRTEAYLFAEEDVPIEAAVVRLLTAQQRTLALAESCTGGMVSELVTTVPGSAVVYRGGIVSYSNEVKMRQLGVSRELLEGDGAPGAISAETALAMAEGARSALDTDFALSVTGNAGPAAAEDKPVGLVYVGLAERGRETRVEKLQLSGDREGIRLRATKRALYMLWQSLSGQRRD</sequence>
<evidence type="ECO:0000256" key="1">
    <source>
        <dbReference type="HAMAP-Rule" id="MF_00226"/>
    </source>
</evidence>
<dbReference type="RefSeq" id="WP_116059587.1">
    <property type="nucleotide sequence ID" value="NZ_QRDZ01000003.1"/>
</dbReference>
<dbReference type="Pfam" id="PF02464">
    <property type="entry name" value="CinA"/>
    <property type="match status" value="1"/>
</dbReference>
<dbReference type="SUPFAM" id="SSF142433">
    <property type="entry name" value="CinA-like"/>
    <property type="match status" value="1"/>
</dbReference>
<reference evidence="3 4" key="1">
    <citation type="submission" date="2018-07" db="EMBL/GenBank/DDBJ databases">
        <title>Genomic Encyclopedia of Type Strains, Phase III (KMG-III): the genomes of soil and plant-associated and newly described type strains.</title>
        <authorList>
            <person name="Whitman W."/>
        </authorList>
    </citation>
    <scope>NUCLEOTIDE SEQUENCE [LARGE SCALE GENOMIC DNA]</scope>
    <source>
        <strain evidence="3 4">CECT 7287</strain>
    </source>
</reference>
<accession>A0A3D9KIV9</accession>
<dbReference type="HAMAP" id="MF_00226_B">
    <property type="entry name" value="CinA_B"/>
    <property type="match status" value="1"/>
</dbReference>
<organism evidence="3 4">
    <name type="scientific">Cohnella phaseoli</name>
    <dbReference type="NCBI Taxonomy" id="456490"/>
    <lineage>
        <taxon>Bacteria</taxon>
        <taxon>Bacillati</taxon>
        <taxon>Bacillota</taxon>
        <taxon>Bacilli</taxon>
        <taxon>Bacillales</taxon>
        <taxon>Paenibacillaceae</taxon>
        <taxon>Cohnella</taxon>
    </lineage>
</organism>
<dbReference type="Proteomes" id="UP000256977">
    <property type="component" value="Unassembled WGS sequence"/>
</dbReference>
<keyword evidence="4" id="KW-1185">Reference proteome</keyword>
<dbReference type="SMART" id="SM00852">
    <property type="entry name" value="MoCF_biosynth"/>
    <property type="match status" value="1"/>
</dbReference>
<dbReference type="NCBIfam" id="TIGR00200">
    <property type="entry name" value="cinA_nterm"/>
    <property type="match status" value="1"/>
</dbReference>
<gene>
    <name evidence="1" type="primary">cinA</name>
    <name evidence="3" type="ORF">DFP98_103326</name>
</gene>
<dbReference type="NCBIfam" id="NF001813">
    <property type="entry name" value="PRK00549.1"/>
    <property type="match status" value="1"/>
</dbReference>
<dbReference type="EMBL" id="QRDZ01000003">
    <property type="protein sequence ID" value="RED86471.1"/>
    <property type="molecule type" value="Genomic_DNA"/>
</dbReference>
<dbReference type="NCBIfam" id="TIGR00177">
    <property type="entry name" value="molyb_syn"/>
    <property type="match status" value="1"/>
</dbReference>
<comment type="caution">
    <text evidence="3">The sequence shown here is derived from an EMBL/GenBank/DDBJ whole genome shotgun (WGS) entry which is preliminary data.</text>
</comment>
<dbReference type="AlphaFoldDB" id="A0A3D9KIV9"/>
<dbReference type="InterPro" id="IPR036425">
    <property type="entry name" value="MoaB/Mog-like_dom_sf"/>
</dbReference>
<dbReference type="CDD" id="cd00885">
    <property type="entry name" value="cinA"/>
    <property type="match status" value="1"/>
</dbReference>
<dbReference type="Pfam" id="PF18146">
    <property type="entry name" value="CinA_KH"/>
    <property type="match status" value="1"/>
</dbReference>
<dbReference type="NCBIfam" id="TIGR00199">
    <property type="entry name" value="PncC_domain"/>
    <property type="match status" value="1"/>
</dbReference>